<gene>
    <name evidence="8" type="ORF">ANI02nite_19530</name>
</gene>
<keyword evidence="9" id="KW-1185">Reference proteome</keyword>
<reference evidence="8 9" key="1">
    <citation type="submission" date="2019-07" db="EMBL/GenBank/DDBJ databases">
        <title>Whole genome shotgun sequence of Acetobacter nitrogenifigens NBRC 105050.</title>
        <authorList>
            <person name="Hosoyama A."/>
            <person name="Uohara A."/>
            <person name="Ohji S."/>
            <person name="Ichikawa N."/>
        </authorList>
    </citation>
    <scope>NUCLEOTIDE SEQUENCE [LARGE SCALE GENOMIC DNA]</scope>
    <source>
        <strain evidence="8 9">NBRC 105050</strain>
    </source>
</reference>
<evidence type="ECO:0000313" key="9">
    <source>
        <dbReference type="Proteomes" id="UP000321635"/>
    </source>
</evidence>
<evidence type="ECO:0000256" key="6">
    <source>
        <dbReference type="SAM" id="MobiDB-lite"/>
    </source>
</evidence>
<feature type="transmembrane region" description="Helical" evidence="7">
    <location>
        <begin position="347"/>
        <end position="380"/>
    </location>
</feature>
<evidence type="ECO:0000256" key="1">
    <source>
        <dbReference type="ARBA" id="ARBA00004141"/>
    </source>
</evidence>
<name>A0A511XAT1_9PROT</name>
<feature type="transmembrane region" description="Helical" evidence="7">
    <location>
        <begin position="315"/>
        <end position="335"/>
    </location>
</feature>
<keyword evidence="3 7" id="KW-0812">Transmembrane</keyword>
<dbReference type="EMBL" id="BJYF01000010">
    <property type="protein sequence ID" value="GEN60069.1"/>
    <property type="molecule type" value="Genomic_DNA"/>
</dbReference>
<feature type="region of interest" description="Disordered" evidence="6">
    <location>
        <begin position="1"/>
        <end position="21"/>
    </location>
</feature>
<keyword evidence="5 7" id="KW-0472">Membrane</keyword>
<dbReference type="AlphaFoldDB" id="A0A511XAT1"/>
<evidence type="ECO:0000256" key="4">
    <source>
        <dbReference type="ARBA" id="ARBA00022989"/>
    </source>
</evidence>
<dbReference type="InterPro" id="IPR002549">
    <property type="entry name" value="AI-2E-like"/>
</dbReference>
<dbReference type="GO" id="GO:0016020">
    <property type="term" value="C:membrane"/>
    <property type="evidence" value="ECO:0007669"/>
    <property type="project" value="UniProtKB-SubCell"/>
</dbReference>
<dbReference type="Pfam" id="PF01594">
    <property type="entry name" value="AI-2E_transport"/>
    <property type="match status" value="1"/>
</dbReference>
<protein>
    <submittedName>
        <fullName evidence="8">AI-2E family transporter</fullName>
    </submittedName>
</protein>
<evidence type="ECO:0000256" key="7">
    <source>
        <dbReference type="SAM" id="Phobius"/>
    </source>
</evidence>
<evidence type="ECO:0000256" key="2">
    <source>
        <dbReference type="ARBA" id="ARBA00009773"/>
    </source>
</evidence>
<dbReference type="RefSeq" id="WP_174766890.1">
    <property type="nucleotide sequence ID" value="NZ_AUBI01000004.1"/>
</dbReference>
<organism evidence="8 9">
    <name type="scientific">Acetobacter nitrogenifigens DSM 23921 = NBRC 105050</name>
    <dbReference type="NCBI Taxonomy" id="1120919"/>
    <lineage>
        <taxon>Bacteria</taxon>
        <taxon>Pseudomonadati</taxon>
        <taxon>Pseudomonadota</taxon>
        <taxon>Alphaproteobacteria</taxon>
        <taxon>Acetobacterales</taxon>
        <taxon>Acetobacteraceae</taxon>
        <taxon>Acetobacter</taxon>
    </lineage>
</organism>
<proteinExistence type="inferred from homology"/>
<evidence type="ECO:0000256" key="3">
    <source>
        <dbReference type="ARBA" id="ARBA00022692"/>
    </source>
</evidence>
<feature type="transmembrane region" description="Helical" evidence="7">
    <location>
        <begin position="254"/>
        <end position="275"/>
    </location>
</feature>
<accession>A0A511XAT1</accession>
<feature type="transmembrane region" description="Helical" evidence="7">
    <location>
        <begin position="103"/>
        <end position="126"/>
    </location>
</feature>
<dbReference type="STRING" id="1120919.GCA_000429165_01479"/>
<comment type="subcellular location">
    <subcellularLocation>
        <location evidence="1">Membrane</location>
        <topology evidence="1">Multi-pass membrane protein</topology>
    </subcellularLocation>
</comment>
<sequence length="394" mass="41859">MSKTGQTLIEPPPGAHAAGRTPAADLLTPSPAEAEASTPAQRSVIMRSQWRAREFLGIAIAAVALYTIAGFLTALVWGGVFAIATWPLYQRTRERWPRLANGVTLPLLFTAALALIFLIPLIMVGLEAAKEAQGVLELMKNARSSGIPVPRWAHHLPLAAESVVAWWENNLSSPEDAHEFFSSLDSRSMAVTKAVGSQVAHRTTLFCFSLLTLFFLYKDGAAAARQCTLASRRLFGRRGEVIARQIVASIHGTVAGLVLVGVGEGLLMGVVYLLAGAPHPALFGVVTAIAAMIPFCAMIAIGLVSVLIFVQGATVAAISVFAIGAIVIFVADHFVRPTLIGGSTQLPFLWVLLGILGGAETWGMLGLFVGPAAMAALHLVWRSWTRERGGDKLA</sequence>
<dbReference type="PANTHER" id="PTHR21716">
    <property type="entry name" value="TRANSMEMBRANE PROTEIN"/>
    <property type="match status" value="1"/>
</dbReference>
<dbReference type="PANTHER" id="PTHR21716:SF61">
    <property type="entry name" value="BLR8064 PROTEIN"/>
    <property type="match status" value="1"/>
</dbReference>
<evidence type="ECO:0000313" key="8">
    <source>
        <dbReference type="EMBL" id="GEN60069.1"/>
    </source>
</evidence>
<dbReference type="Proteomes" id="UP000321635">
    <property type="component" value="Unassembled WGS sequence"/>
</dbReference>
<feature type="transmembrane region" description="Helical" evidence="7">
    <location>
        <begin position="281"/>
        <end position="308"/>
    </location>
</feature>
<comment type="similarity">
    <text evidence="2">Belongs to the autoinducer-2 exporter (AI-2E) (TC 2.A.86) family.</text>
</comment>
<comment type="caution">
    <text evidence="8">The sequence shown here is derived from an EMBL/GenBank/DDBJ whole genome shotgun (WGS) entry which is preliminary data.</text>
</comment>
<evidence type="ECO:0000256" key="5">
    <source>
        <dbReference type="ARBA" id="ARBA00023136"/>
    </source>
</evidence>
<feature type="transmembrane region" description="Helical" evidence="7">
    <location>
        <begin position="55"/>
        <end position="83"/>
    </location>
</feature>
<keyword evidence="4 7" id="KW-1133">Transmembrane helix</keyword>